<dbReference type="AlphaFoldDB" id="A0A7U4K184"/>
<evidence type="ECO:0000256" key="1">
    <source>
        <dbReference type="SAM" id="SignalP"/>
    </source>
</evidence>
<feature type="signal peptide" evidence="1">
    <location>
        <begin position="1"/>
        <end position="22"/>
    </location>
</feature>
<evidence type="ECO:0000313" key="3">
    <source>
        <dbReference type="Proteomes" id="UP000230961"/>
    </source>
</evidence>
<organism evidence="2 3">
    <name type="scientific">Yersinia enterocolitica LC20</name>
    <dbReference type="NCBI Taxonomy" id="1443113"/>
    <lineage>
        <taxon>Bacteria</taxon>
        <taxon>Pseudomonadati</taxon>
        <taxon>Pseudomonadota</taxon>
        <taxon>Gammaproteobacteria</taxon>
        <taxon>Enterobacterales</taxon>
        <taxon>Yersiniaceae</taxon>
        <taxon>Yersinia</taxon>
    </lineage>
</organism>
<evidence type="ECO:0000313" key="2">
    <source>
        <dbReference type="EMBL" id="AHM73842.1"/>
    </source>
</evidence>
<proteinExistence type="predicted"/>
<dbReference type="KEGG" id="yel:LC20_02589"/>
<keyword evidence="1" id="KW-0732">Signal</keyword>
<dbReference type="Proteomes" id="UP000230961">
    <property type="component" value="Chromosome"/>
</dbReference>
<sequence length="330" mass="35320">MKLLKYFLFSAVFLMLPNTVLSHYVVENPQTSLSELTFDLTHYYLANHLTNHPNTCKMKAGSGTQSLQSCRLVYVFNLLTSSGAVGAEIQRGYVDLRGDGSYDLELSNAAYHYDSLKVAEAHGVNLNQYVSIPYADISKLAGSNGSFRVTTSSEGYSCINGTNCTLAAGGTGYTRSDINLSSQNLDVACEASASGPLSIENTLSGDHLYLYNSSASRLSQDIGAISLSVNCVNWLSTAKSKTLNFSIMPNTTIANGGDTQVTCGAYRDAHAGTAAGYSFSRPISVAGYDGISEQYDTDNIYYGLYVSSPSTSAETSLELNCALSGQYTLN</sequence>
<protein>
    <submittedName>
        <fullName evidence="2">Heme utilization protein</fullName>
    </submittedName>
</protein>
<dbReference type="EMBL" id="CP007448">
    <property type="protein sequence ID" value="AHM73842.1"/>
    <property type="molecule type" value="Genomic_DNA"/>
</dbReference>
<feature type="chain" id="PRO_5031514260" evidence="1">
    <location>
        <begin position="23"/>
        <end position="330"/>
    </location>
</feature>
<gene>
    <name evidence="2" type="ORF">LC20_02589</name>
</gene>
<accession>A0A7U4K184</accession>
<reference evidence="2 3" key="1">
    <citation type="submission" date="2017-11" db="EMBL/GenBank/DDBJ databases">
        <title>The complete genome sequence and comparative genome analysis of Yersinia enterocolitica strain LC20.</title>
        <authorList>
            <person name="Shi G."/>
            <person name="Su M."/>
            <person name="Liang J."/>
            <person name="Gu W."/>
            <person name="Xiao Y."/>
            <person name="Zhang Z."/>
            <person name="Qiu H."/>
            <person name="Duan R."/>
            <person name="Zhang Z."/>
            <person name="Li Y."/>
            <person name="Zhang X."/>
            <person name="Ling Y."/>
            <person name="Song L."/>
            <person name="Chen M."/>
            <person name="Zhao Y."/>
            <person name="Wu J."/>
            <person name="Jing H."/>
            <person name="Xiao J."/>
            <person name="Wang X."/>
        </authorList>
    </citation>
    <scope>NUCLEOTIDE SEQUENCE [LARGE SCALE GENOMIC DNA]</scope>
    <source>
        <strain evidence="2 3">LC20</strain>
    </source>
</reference>
<name>A0A7U4K184_YEREN</name>